<feature type="region of interest" description="Disordered" evidence="1">
    <location>
        <begin position="29"/>
        <end position="51"/>
    </location>
</feature>
<accession>A0A7X6BC81</accession>
<gene>
    <name evidence="3" type="ORF">GGR89_002134</name>
</gene>
<sequence>MFRNGYDYEIDERERTRRVSGVLFLAPPQPRSRRLQRSAGGTDRLPKDDGGHYIAPRFNGPTEAFNHFAQDSNVNRGRYRAIEDEWAREKRAGHWVTVAIVPHFRALSQRPTTIDVVFYVDGVKRSVKLPNEREGGAHVR</sequence>
<evidence type="ECO:0000259" key="2">
    <source>
        <dbReference type="Pfam" id="PF13930"/>
    </source>
</evidence>
<proteinExistence type="predicted"/>
<evidence type="ECO:0000256" key="1">
    <source>
        <dbReference type="SAM" id="MobiDB-lite"/>
    </source>
</evidence>
<reference evidence="3 4" key="1">
    <citation type="submission" date="2020-03" db="EMBL/GenBank/DDBJ databases">
        <title>Genomic Encyclopedia of Type Strains, Phase IV (KMG-IV): sequencing the most valuable type-strain genomes for metagenomic binning, comparative biology and taxonomic classification.</title>
        <authorList>
            <person name="Goeker M."/>
        </authorList>
    </citation>
    <scope>NUCLEOTIDE SEQUENCE [LARGE SCALE GENOMIC DNA]</scope>
    <source>
        <strain evidence="3 4">DSM 7225</strain>
    </source>
</reference>
<dbReference type="EMBL" id="JAATJB010000005">
    <property type="protein sequence ID" value="NJB97819.1"/>
    <property type="molecule type" value="Genomic_DNA"/>
</dbReference>
<dbReference type="Pfam" id="PF13930">
    <property type="entry name" value="Endonuclea_NS_2"/>
    <property type="match status" value="1"/>
</dbReference>
<comment type="caution">
    <text evidence="3">The sequence shown here is derived from an EMBL/GenBank/DDBJ whole genome shotgun (WGS) entry which is preliminary data.</text>
</comment>
<name>A0A7X6BC81_9SPHN</name>
<dbReference type="RefSeq" id="WP_125977392.1">
    <property type="nucleotide sequence ID" value="NZ_BAAADY010000014.1"/>
</dbReference>
<protein>
    <recommendedName>
        <fullName evidence="2">Type VII secretion system protein EssD-like domain-containing protein</fullName>
    </recommendedName>
</protein>
<dbReference type="AlphaFoldDB" id="A0A7X6BC81"/>
<dbReference type="InterPro" id="IPR044927">
    <property type="entry name" value="Endonuclea_NS_2"/>
</dbReference>
<evidence type="ECO:0000313" key="3">
    <source>
        <dbReference type="EMBL" id="NJB97819.1"/>
    </source>
</evidence>
<keyword evidence="4" id="KW-1185">Reference proteome</keyword>
<feature type="domain" description="Type VII secretion system protein EssD-like" evidence="2">
    <location>
        <begin position="4"/>
        <end position="118"/>
    </location>
</feature>
<organism evidence="3 4">
    <name type="scientific">Sphingomonas trueperi</name>
    <dbReference type="NCBI Taxonomy" id="53317"/>
    <lineage>
        <taxon>Bacteria</taxon>
        <taxon>Pseudomonadati</taxon>
        <taxon>Pseudomonadota</taxon>
        <taxon>Alphaproteobacteria</taxon>
        <taxon>Sphingomonadales</taxon>
        <taxon>Sphingomonadaceae</taxon>
        <taxon>Sphingomonas</taxon>
    </lineage>
</organism>
<evidence type="ECO:0000313" key="4">
    <source>
        <dbReference type="Proteomes" id="UP000531251"/>
    </source>
</evidence>
<dbReference type="Proteomes" id="UP000531251">
    <property type="component" value="Unassembled WGS sequence"/>
</dbReference>